<feature type="compositionally biased region" description="Low complexity" evidence="1">
    <location>
        <begin position="94"/>
        <end position="106"/>
    </location>
</feature>
<reference evidence="2" key="1">
    <citation type="submission" date="2022-10" db="EMBL/GenBank/DDBJ databases">
        <title>Culturing micro-colonial fungi from biological soil crusts in the Mojave desert and describing Neophaeococcomyces mojavensis, and introducing the new genera and species Taxawa tesnikishii.</title>
        <authorList>
            <person name="Kurbessoian T."/>
            <person name="Stajich J.E."/>
        </authorList>
    </citation>
    <scope>NUCLEOTIDE SEQUENCE</scope>
    <source>
        <strain evidence="2">TK_41</strain>
    </source>
</reference>
<dbReference type="AlphaFoldDB" id="A0AA38XAK6"/>
<sequence>MIESCAMKTSRFTHLPNASQAKCLCYSGKAYAPNIFDNYLSGCVSWASTAELDELSEFKANTGLCTSVGNLLKATATVTKIGGLTKRQAEEATLLPGLSPKLPGPGETARGSV</sequence>
<keyword evidence="3" id="KW-1185">Reference proteome</keyword>
<proteinExistence type="predicted"/>
<evidence type="ECO:0000313" key="2">
    <source>
        <dbReference type="EMBL" id="KAJ9609924.1"/>
    </source>
</evidence>
<name>A0AA38XAK6_9EURO</name>
<dbReference type="EMBL" id="JAPDRK010000008">
    <property type="protein sequence ID" value="KAJ9609924.1"/>
    <property type="molecule type" value="Genomic_DNA"/>
</dbReference>
<protein>
    <submittedName>
        <fullName evidence="2">Uncharacterized protein</fullName>
    </submittedName>
</protein>
<organism evidence="2 3">
    <name type="scientific">Cladophialophora chaetospira</name>
    <dbReference type="NCBI Taxonomy" id="386627"/>
    <lineage>
        <taxon>Eukaryota</taxon>
        <taxon>Fungi</taxon>
        <taxon>Dikarya</taxon>
        <taxon>Ascomycota</taxon>
        <taxon>Pezizomycotina</taxon>
        <taxon>Eurotiomycetes</taxon>
        <taxon>Chaetothyriomycetidae</taxon>
        <taxon>Chaetothyriales</taxon>
        <taxon>Herpotrichiellaceae</taxon>
        <taxon>Cladophialophora</taxon>
    </lineage>
</organism>
<dbReference type="Proteomes" id="UP001172673">
    <property type="component" value="Unassembled WGS sequence"/>
</dbReference>
<feature type="region of interest" description="Disordered" evidence="1">
    <location>
        <begin position="94"/>
        <end position="113"/>
    </location>
</feature>
<evidence type="ECO:0000313" key="3">
    <source>
        <dbReference type="Proteomes" id="UP001172673"/>
    </source>
</evidence>
<accession>A0AA38XAK6</accession>
<comment type="caution">
    <text evidence="2">The sequence shown here is derived from an EMBL/GenBank/DDBJ whole genome shotgun (WGS) entry which is preliminary data.</text>
</comment>
<evidence type="ECO:0000256" key="1">
    <source>
        <dbReference type="SAM" id="MobiDB-lite"/>
    </source>
</evidence>
<gene>
    <name evidence="2" type="ORF">H2200_006253</name>
</gene>